<comment type="caution">
    <text evidence="1">The sequence shown here is derived from an EMBL/GenBank/DDBJ whole genome shotgun (WGS) entry which is preliminary data.</text>
</comment>
<sequence length="60" mass="6466">MGTAVELAAAALGALPMLLMVLLVAVPAVWSRDPARRERAIAVLLRRSGEQEQAPDREVE</sequence>
<dbReference type="Proteomes" id="UP000578077">
    <property type="component" value="Unassembled WGS sequence"/>
</dbReference>
<proteinExistence type="predicted"/>
<dbReference type="EMBL" id="JACHLY010000002">
    <property type="protein sequence ID" value="MBB6000914.1"/>
    <property type="molecule type" value="Genomic_DNA"/>
</dbReference>
<evidence type="ECO:0000313" key="1">
    <source>
        <dbReference type="EMBL" id="MBB6000914.1"/>
    </source>
</evidence>
<accession>A0A841EF01</accession>
<organism evidence="1 2">
    <name type="scientific">Streptomonospora salina</name>
    <dbReference type="NCBI Taxonomy" id="104205"/>
    <lineage>
        <taxon>Bacteria</taxon>
        <taxon>Bacillati</taxon>
        <taxon>Actinomycetota</taxon>
        <taxon>Actinomycetes</taxon>
        <taxon>Streptosporangiales</taxon>
        <taxon>Nocardiopsidaceae</taxon>
        <taxon>Streptomonospora</taxon>
    </lineage>
</organism>
<protein>
    <submittedName>
        <fullName evidence="1">Uncharacterized protein</fullName>
    </submittedName>
</protein>
<dbReference type="AlphaFoldDB" id="A0A841EF01"/>
<name>A0A841EF01_9ACTN</name>
<evidence type="ECO:0000313" key="2">
    <source>
        <dbReference type="Proteomes" id="UP000578077"/>
    </source>
</evidence>
<reference evidence="1 2" key="1">
    <citation type="submission" date="2020-08" db="EMBL/GenBank/DDBJ databases">
        <title>Sequencing the genomes of 1000 actinobacteria strains.</title>
        <authorList>
            <person name="Klenk H.-P."/>
        </authorList>
    </citation>
    <scope>NUCLEOTIDE SEQUENCE [LARGE SCALE GENOMIC DNA]</scope>
    <source>
        <strain evidence="1 2">DSM 44593</strain>
    </source>
</reference>
<gene>
    <name evidence="1" type="ORF">HNR25_004743</name>
</gene>
<keyword evidence="2" id="KW-1185">Reference proteome</keyword>
<dbReference type="RefSeq" id="WP_221459429.1">
    <property type="nucleotide sequence ID" value="NZ_BAABKT010000017.1"/>
</dbReference>